<reference evidence="1 2" key="1">
    <citation type="submission" date="2019-01" db="EMBL/GenBank/DDBJ databases">
        <title>Chengkuizengella sp. nov., isolated from deep-sea sediment of East Pacific Ocean.</title>
        <authorList>
            <person name="Yang J."/>
            <person name="Lai Q."/>
            <person name="Shao Z."/>
        </authorList>
    </citation>
    <scope>NUCLEOTIDE SEQUENCE [LARGE SCALE GENOMIC DNA]</scope>
    <source>
        <strain evidence="1 2">YPA3-1-1</strain>
    </source>
</reference>
<comment type="caution">
    <text evidence="1">The sequence shown here is derived from an EMBL/GenBank/DDBJ whole genome shotgun (WGS) entry which is preliminary data.</text>
</comment>
<sequence length="73" mass="8899">METFLKQQMIDEWESWEFLIREDLERLEYRIQSVYKSMAVSRVDSTNREKLVLQKLKELIFEVSEKNELRGVS</sequence>
<proteinExistence type="predicted"/>
<dbReference type="Proteomes" id="UP000448943">
    <property type="component" value="Unassembled WGS sequence"/>
</dbReference>
<name>A0A6N9Q2V3_9BACL</name>
<keyword evidence="2" id="KW-1185">Reference proteome</keyword>
<accession>A0A6N9Q2V3</accession>
<dbReference type="EMBL" id="SIJB01000022">
    <property type="protein sequence ID" value="NBI29111.1"/>
    <property type="molecule type" value="Genomic_DNA"/>
</dbReference>
<dbReference type="AlphaFoldDB" id="A0A6N9Q2V3"/>
<evidence type="ECO:0000313" key="2">
    <source>
        <dbReference type="Proteomes" id="UP000448943"/>
    </source>
</evidence>
<dbReference type="RefSeq" id="WP_160645914.1">
    <property type="nucleotide sequence ID" value="NZ_SIJB01000022.1"/>
</dbReference>
<protein>
    <submittedName>
        <fullName evidence="1">Uncharacterized protein</fullName>
    </submittedName>
</protein>
<gene>
    <name evidence="1" type="ORF">ERL59_09080</name>
</gene>
<evidence type="ECO:0000313" key="1">
    <source>
        <dbReference type="EMBL" id="NBI29111.1"/>
    </source>
</evidence>
<organism evidence="1 2">
    <name type="scientific">Chengkuizengella marina</name>
    <dbReference type="NCBI Taxonomy" id="2507566"/>
    <lineage>
        <taxon>Bacteria</taxon>
        <taxon>Bacillati</taxon>
        <taxon>Bacillota</taxon>
        <taxon>Bacilli</taxon>
        <taxon>Bacillales</taxon>
        <taxon>Paenibacillaceae</taxon>
        <taxon>Chengkuizengella</taxon>
    </lineage>
</organism>